<comment type="caution">
    <text evidence="2">The sequence shown here is derived from an EMBL/GenBank/DDBJ whole genome shotgun (WGS) entry which is preliminary data.</text>
</comment>
<keyword evidence="1" id="KW-0472">Membrane</keyword>
<dbReference type="Proteomes" id="UP000238479">
    <property type="component" value="Chromosome 1"/>
</dbReference>
<gene>
    <name evidence="2" type="ORF">RchiOBHm_Chr1g0347121</name>
</gene>
<keyword evidence="3" id="KW-1185">Reference proteome</keyword>
<accession>A0A2P6SF81</accession>
<organism evidence="2 3">
    <name type="scientific">Rosa chinensis</name>
    <name type="common">China rose</name>
    <dbReference type="NCBI Taxonomy" id="74649"/>
    <lineage>
        <taxon>Eukaryota</taxon>
        <taxon>Viridiplantae</taxon>
        <taxon>Streptophyta</taxon>
        <taxon>Embryophyta</taxon>
        <taxon>Tracheophyta</taxon>
        <taxon>Spermatophyta</taxon>
        <taxon>Magnoliopsida</taxon>
        <taxon>eudicotyledons</taxon>
        <taxon>Gunneridae</taxon>
        <taxon>Pentapetalae</taxon>
        <taxon>rosids</taxon>
        <taxon>fabids</taxon>
        <taxon>Rosales</taxon>
        <taxon>Rosaceae</taxon>
        <taxon>Rosoideae</taxon>
        <taxon>Rosoideae incertae sedis</taxon>
        <taxon>Rosa</taxon>
    </lineage>
</organism>
<reference evidence="2 3" key="1">
    <citation type="journal article" date="2018" name="Nat. Genet.">
        <title>The Rosa genome provides new insights in the design of modern roses.</title>
        <authorList>
            <person name="Bendahmane M."/>
        </authorList>
    </citation>
    <scope>NUCLEOTIDE SEQUENCE [LARGE SCALE GENOMIC DNA]</scope>
    <source>
        <strain evidence="3">cv. Old Blush</strain>
    </source>
</reference>
<proteinExistence type="predicted"/>
<evidence type="ECO:0000313" key="2">
    <source>
        <dbReference type="EMBL" id="PRQ57327.1"/>
    </source>
</evidence>
<dbReference type="Gramene" id="PRQ57327">
    <property type="protein sequence ID" value="PRQ57327"/>
    <property type="gene ID" value="RchiOBHm_Chr1g0347121"/>
</dbReference>
<feature type="transmembrane region" description="Helical" evidence="1">
    <location>
        <begin position="12"/>
        <end position="30"/>
    </location>
</feature>
<dbReference type="EMBL" id="PDCK01000039">
    <property type="protein sequence ID" value="PRQ57327.1"/>
    <property type="molecule type" value="Genomic_DNA"/>
</dbReference>
<evidence type="ECO:0008006" key="4">
    <source>
        <dbReference type="Google" id="ProtNLM"/>
    </source>
</evidence>
<protein>
    <recommendedName>
        <fullName evidence="4">F-box associated interaction domain-containing protein</fullName>
    </recommendedName>
</protein>
<keyword evidence="1" id="KW-0812">Transmembrane</keyword>
<dbReference type="AlphaFoldDB" id="A0A2P6SF81"/>
<dbReference type="STRING" id="74649.A0A2P6SF81"/>
<evidence type="ECO:0000313" key="3">
    <source>
        <dbReference type="Proteomes" id="UP000238479"/>
    </source>
</evidence>
<evidence type="ECO:0000256" key="1">
    <source>
        <dbReference type="SAM" id="Phobius"/>
    </source>
</evidence>
<name>A0A2P6SF81_ROSCH</name>
<sequence length="131" mass="15195">MLALPYHACFSYIFTLGDCLSVYILGFLHNETTGFRIWMMKEYGVKESWTEVIGSESLPEEYELSLLTPLCILENGKVLMVKIDNYQSLVLYSPKEQIFRDVIRTQNKWKLDTAIYRETLVSPVTSRIADI</sequence>
<keyword evidence="1" id="KW-1133">Transmembrane helix</keyword>